<reference evidence="1 2" key="1">
    <citation type="journal article" date="2014" name="Genome Announc.">
        <title>Draft Genome Sequence of Commensalibacter papalotli MX01, a Symbiont Identified from the Guts of Overwintering Monarch Butterflies.</title>
        <authorList>
            <person name="Servin-Garciduenas L.E."/>
            <person name="Sanchez-Quinto A."/>
            <person name="Martinez-Romero E."/>
        </authorList>
    </citation>
    <scope>NUCLEOTIDE SEQUENCE [LARGE SCALE GENOMIC DNA]</scope>
    <source>
        <strain evidence="2">MX-MONARCH01</strain>
    </source>
</reference>
<name>W7DUP3_9PROT</name>
<dbReference type="Proteomes" id="UP000019250">
    <property type="component" value="Unassembled WGS sequence"/>
</dbReference>
<dbReference type="OrthoDB" id="7221448at2"/>
<gene>
    <name evidence="1" type="ORF">COMX_08295</name>
</gene>
<dbReference type="EMBL" id="ATSX01000002">
    <property type="protein sequence ID" value="EUK17978.1"/>
    <property type="molecule type" value="Genomic_DNA"/>
</dbReference>
<proteinExistence type="predicted"/>
<evidence type="ECO:0000313" key="1">
    <source>
        <dbReference type="EMBL" id="EUK17978.1"/>
    </source>
</evidence>
<protein>
    <submittedName>
        <fullName evidence="1">Uncharacterized protein</fullName>
    </submittedName>
</protein>
<comment type="caution">
    <text evidence="1">The sequence shown here is derived from an EMBL/GenBank/DDBJ whole genome shotgun (WGS) entry which is preliminary data.</text>
</comment>
<evidence type="ECO:0000313" key="2">
    <source>
        <dbReference type="Proteomes" id="UP000019250"/>
    </source>
</evidence>
<dbReference type="RefSeq" id="WP_034339861.1">
    <property type="nucleotide sequence ID" value="NZ_ATSX01000002.1"/>
</dbReference>
<keyword evidence="2" id="KW-1185">Reference proteome</keyword>
<accession>W7DUP3</accession>
<sequence>MNKFILVCLLLLFIPIISLTYAEDNHHQIQTRFGLAYINKDHSLVIDKIPVKPSVSGNFFLLVDKVTQTKGADYLILTSGGGSRCPASYSIVKVTKFRAIPTDFLEIV</sequence>
<organism evidence="1 2">
    <name type="scientific">Commensalibacter papalotli</name>
    <name type="common">ex Servin-Garciduenas et al. 2014</name>
    <dbReference type="NCBI Taxonomy" id="1208583"/>
    <lineage>
        <taxon>Bacteria</taxon>
        <taxon>Pseudomonadati</taxon>
        <taxon>Pseudomonadota</taxon>
        <taxon>Alphaproteobacteria</taxon>
        <taxon>Acetobacterales</taxon>
        <taxon>Acetobacteraceae</taxon>
    </lineage>
</organism>
<dbReference type="AlphaFoldDB" id="W7DUP3"/>